<dbReference type="Pfam" id="PF11902">
    <property type="entry name" value="DUF3422"/>
    <property type="match status" value="1"/>
</dbReference>
<evidence type="ECO:0000256" key="1">
    <source>
        <dbReference type="SAM" id="Phobius"/>
    </source>
</evidence>
<keyword evidence="1" id="KW-0472">Membrane</keyword>
<protein>
    <submittedName>
        <fullName evidence="2">Uncharacterized membrane-anchored protein</fullName>
    </submittedName>
</protein>
<proteinExistence type="predicted"/>
<dbReference type="InterPro" id="IPR021830">
    <property type="entry name" value="DUF3422"/>
</dbReference>
<evidence type="ECO:0000313" key="3">
    <source>
        <dbReference type="Proteomes" id="UP000199125"/>
    </source>
</evidence>
<keyword evidence="3" id="KW-1185">Reference proteome</keyword>
<feature type="transmembrane region" description="Helical" evidence="1">
    <location>
        <begin position="410"/>
        <end position="428"/>
    </location>
</feature>
<sequence>MDKHLPRTPNPRPLDHPLRYEMVNELHARPSPRLSVPCTAVYVAFKEPRDAASRDRSVDLAHLAELVGRHGAPAPPPEAGHYAAQLGRHELRWESHSEFVSYASFAPGRPQRPFDPALAELFPDEWQARAPGRRVAAAIVQVLPMPEDPAAITPLLGQWFAADGLVAVQVLDGAGVAATDFRVDPAGWMRFAVFVAPDVGAGRIGRIIQRLLELETYRAMSMLGLPRVRALTATMNTLETRLATLLERLGDDSGSPDSALQELLDLSQQLESAATQHGFRFGATRAYEAIVHDRIATLRETRFQGRQTLTEFMVRRYQPAMRTVHSAERRLAALVDRAARAGELLRTRVDVQRSGQNQSLLERMDRRADLQLRLQHTVEGLSVFAISYYAVGLLGYAATPLATGFGIDRAVLVAIFTPLVVLAVWAAMRRVRARLHDAAGDRSGRGDL</sequence>
<evidence type="ECO:0000313" key="2">
    <source>
        <dbReference type="EMBL" id="SEH85429.1"/>
    </source>
</evidence>
<organism evidence="2 3">
    <name type="scientific">Paracoccus alkenifer</name>
    <dbReference type="NCBI Taxonomy" id="65735"/>
    <lineage>
        <taxon>Bacteria</taxon>
        <taxon>Pseudomonadati</taxon>
        <taxon>Pseudomonadota</taxon>
        <taxon>Alphaproteobacteria</taxon>
        <taxon>Rhodobacterales</taxon>
        <taxon>Paracoccaceae</taxon>
        <taxon>Paracoccus</taxon>
    </lineage>
</organism>
<keyword evidence="1" id="KW-0812">Transmembrane</keyword>
<dbReference type="EMBL" id="FNXG01000002">
    <property type="protein sequence ID" value="SEH85429.1"/>
    <property type="molecule type" value="Genomic_DNA"/>
</dbReference>
<dbReference type="RefSeq" id="WP_090846806.1">
    <property type="nucleotide sequence ID" value="NZ_FNXG01000002.1"/>
</dbReference>
<dbReference type="OrthoDB" id="9767470at2"/>
<dbReference type="AlphaFoldDB" id="A0A1H6LH73"/>
<dbReference type="Proteomes" id="UP000199125">
    <property type="component" value="Unassembled WGS sequence"/>
</dbReference>
<gene>
    <name evidence="2" type="ORF">SAMN04488075_1446</name>
</gene>
<name>A0A1H6LH73_9RHOB</name>
<reference evidence="3" key="1">
    <citation type="submission" date="2016-10" db="EMBL/GenBank/DDBJ databases">
        <authorList>
            <person name="Varghese N."/>
            <person name="Submissions S."/>
        </authorList>
    </citation>
    <scope>NUCLEOTIDE SEQUENCE [LARGE SCALE GENOMIC DNA]</scope>
    <source>
        <strain evidence="3">DSM 11593</strain>
    </source>
</reference>
<accession>A0A1H6LH73</accession>
<dbReference type="STRING" id="65735.SAMN04488075_1446"/>
<keyword evidence="1" id="KW-1133">Transmembrane helix</keyword>
<feature type="transmembrane region" description="Helical" evidence="1">
    <location>
        <begin position="380"/>
        <end position="398"/>
    </location>
</feature>